<dbReference type="Gene3D" id="1.25.40.20">
    <property type="entry name" value="Ankyrin repeat-containing domain"/>
    <property type="match status" value="2"/>
</dbReference>
<dbReference type="AlphaFoldDB" id="G5AFZ2"/>
<keyword evidence="2" id="KW-1185">Reference proteome</keyword>
<name>G5AFZ2_PHYSP</name>
<gene>
    <name evidence="1" type="ORF">PHYSODRAFT_367487</name>
</gene>
<dbReference type="GeneID" id="20650316"/>
<dbReference type="PANTHER" id="PTHR46586">
    <property type="entry name" value="ANKYRIN REPEAT-CONTAINING PROTEIN"/>
    <property type="match status" value="1"/>
</dbReference>
<dbReference type="InterPro" id="IPR002110">
    <property type="entry name" value="Ankyrin_rpt"/>
</dbReference>
<accession>G5AFZ2</accession>
<feature type="non-terminal residue" evidence="1">
    <location>
        <position position="165"/>
    </location>
</feature>
<proteinExistence type="predicted"/>
<dbReference type="InParanoid" id="G5AFZ2"/>
<sequence>VAVKRGHLDALDYLYKQGFACGIYDAMRHAIEGGQTSIVKWLLSNHSFEDDSMSTRIDNCAEYGHLEILKLCTKWFQANLELKCKADTMDTAATHGHLEVVKWLHANRSEGCTDRAMNWAARSGHLDVIQWLHYTCAEKCRSDTIYRAAEHGHLETVKWLYEHCS</sequence>
<dbReference type="InterPro" id="IPR036770">
    <property type="entry name" value="Ankyrin_rpt-contain_sf"/>
</dbReference>
<protein>
    <submittedName>
        <fullName evidence="1">Uncharacterized protein</fullName>
    </submittedName>
</protein>
<dbReference type="SUPFAM" id="SSF48403">
    <property type="entry name" value="Ankyrin repeat"/>
    <property type="match status" value="1"/>
</dbReference>
<dbReference type="RefSeq" id="XP_009539035.1">
    <property type="nucleotide sequence ID" value="XM_009540740.1"/>
</dbReference>
<feature type="non-terminal residue" evidence="1">
    <location>
        <position position="1"/>
    </location>
</feature>
<dbReference type="Pfam" id="PF13637">
    <property type="entry name" value="Ank_4"/>
    <property type="match status" value="1"/>
</dbReference>
<dbReference type="EMBL" id="JH159166">
    <property type="protein sequence ID" value="EGZ05504.1"/>
    <property type="molecule type" value="Genomic_DNA"/>
</dbReference>
<dbReference type="Proteomes" id="UP000002640">
    <property type="component" value="Unassembled WGS sequence"/>
</dbReference>
<reference evidence="1 2" key="1">
    <citation type="journal article" date="2006" name="Science">
        <title>Phytophthora genome sequences uncover evolutionary origins and mechanisms of pathogenesis.</title>
        <authorList>
            <person name="Tyler B.M."/>
            <person name="Tripathy S."/>
            <person name="Zhang X."/>
            <person name="Dehal P."/>
            <person name="Jiang R.H."/>
            <person name="Aerts A."/>
            <person name="Arredondo F.D."/>
            <person name="Baxter L."/>
            <person name="Bensasson D."/>
            <person name="Beynon J.L."/>
            <person name="Chapman J."/>
            <person name="Damasceno C.M."/>
            <person name="Dorrance A.E."/>
            <person name="Dou D."/>
            <person name="Dickerman A.W."/>
            <person name="Dubchak I.L."/>
            <person name="Garbelotto M."/>
            <person name="Gijzen M."/>
            <person name="Gordon S.G."/>
            <person name="Govers F."/>
            <person name="Grunwald N.J."/>
            <person name="Huang W."/>
            <person name="Ivors K.L."/>
            <person name="Jones R.W."/>
            <person name="Kamoun S."/>
            <person name="Krampis K."/>
            <person name="Lamour K.H."/>
            <person name="Lee M.K."/>
            <person name="McDonald W.H."/>
            <person name="Medina M."/>
            <person name="Meijer H.J."/>
            <person name="Nordberg E.K."/>
            <person name="Maclean D.J."/>
            <person name="Ospina-Giraldo M.D."/>
            <person name="Morris P.F."/>
            <person name="Phuntumart V."/>
            <person name="Putnam N.H."/>
            <person name="Rash S."/>
            <person name="Rose J.K."/>
            <person name="Sakihama Y."/>
            <person name="Salamov A.A."/>
            <person name="Savidor A."/>
            <person name="Scheuring C.F."/>
            <person name="Smith B.M."/>
            <person name="Sobral B.W."/>
            <person name="Terry A."/>
            <person name="Torto-Alalibo T.A."/>
            <person name="Win J."/>
            <person name="Xu Z."/>
            <person name="Zhang H."/>
            <person name="Grigoriev I.V."/>
            <person name="Rokhsar D.S."/>
            <person name="Boore J.L."/>
        </authorList>
    </citation>
    <scope>NUCLEOTIDE SEQUENCE [LARGE SCALE GENOMIC DNA]</scope>
    <source>
        <strain evidence="1 2">P6497</strain>
    </source>
</reference>
<dbReference type="PANTHER" id="PTHR46586:SF3">
    <property type="entry name" value="ANKYRIN REPEAT-CONTAINING PROTEIN"/>
    <property type="match status" value="1"/>
</dbReference>
<dbReference type="SMR" id="G5AFZ2"/>
<dbReference type="InterPro" id="IPR052050">
    <property type="entry name" value="SecEffector_AnkRepeat"/>
</dbReference>
<evidence type="ECO:0000313" key="1">
    <source>
        <dbReference type="EMBL" id="EGZ05504.1"/>
    </source>
</evidence>
<organism evidence="1 2">
    <name type="scientific">Phytophthora sojae (strain P6497)</name>
    <name type="common">Soybean stem and root rot agent</name>
    <name type="synonym">Phytophthora megasperma f. sp. glycines</name>
    <dbReference type="NCBI Taxonomy" id="1094619"/>
    <lineage>
        <taxon>Eukaryota</taxon>
        <taxon>Sar</taxon>
        <taxon>Stramenopiles</taxon>
        <taxon>Oomycota</taxon>
        <taxon>Peronosporomycetes</taxon>
        <taxon>Peronosporales</taxon>
        <taxon>Peronosporaceae</taxon>
        <taxon>Phytophthora</taxon>
    </lineage>
</organism>
<dbReference type="KEGG" id="psoj:PHYSODRAFT_367487"/>
<evidence type="ECO:0000313" key="2">
    <source>
        <dbReference type="Proteomes" id="UP000002640"/>
    </source>
</evidence>